<dbReference type="Proteomes" id="UP000199365">
    <property type="component" value="Unassembled WGS sequence"/>
</dbReference>
<gene>
    <name evidence="1" type="ORF">SAMN05445850_3794</name>
</gene>
<protein>
    <recommendedName>
        <fullName evidence="3">DUF1840 domain-containing protein</fullName>
    </recommendedName>
</protein>
<sequence>MLVTFKCRSTPDVVMLRNLAEYLLAAIGKQVATRGVISHDELGTVITRLERAIEDQARTELALNVLHHVPNDHSSNSAAATVEHRAWPLLDMMREAHRHGDDILWGI</sequence>
<proteinExistence type="predicted"/>
<reference evidence="2" key="1">
    <citation type="submission" date="2016-10" db="EMBL/GenBank/DDBJ databases">
        <authorList>
            <person name="Varghese N."/>
            <person name="Submissions S."/>
        </authorList>
    </citation>
    <scope>NUCLEOTIDE SEQUENCE [LARGE SCALE GENOMIC DNA]</scope>
    <source>
        <strain evidence="2">DUS833</strain>
    </source>
</reference>
<name>A0A1H1IXC7_9BURK</name>
<dbReference type="EMBL" id="FNKX01000002">
    <property type="protein sequence ID" value="SDR42299.1"/>
    <property type="molecule type" value="Genomic_DNA"/>
</dbReference>
<evidence type="ECO:0008006" key="3">
    <source>
        <dbReference type="Google" id="ProtNLM"/>
    </source>
</evidence>
<dbReference type="Pfam" id="PF08895">
    <property type="entry name" value="DUF1840"/>
    <property type="match status" value="1"/>
</dbReference>
<evidence type="ECO:0000313" key="1">
    <source>
        <dbReference type="EMBL" id="SDR42299.1"/>
    </source>
</evidence>
<dbReference type="RefSeq" id="WP_090805945.1">
    <property type="nucleotide sequence ID" value="NZ_FNKX01000002.1"/>
</dbReference>
<dbReference type="AlphaFoldDB" id="A0A1H1IXC7"/>
<keyword evidence="2" id="KW-1185">Reference proteome</keyword>
<accession>A0A1H1IXC7</accession>
<organism evidence="1 2">
    <name type="scientific">Paraburkholderia tuberum</name>
    <dbReference type="NCBI Taxonomy" id="157910"/>
    <lineage>
        <taxon>Bacteria</taxon>
        <taxon>Pseudomonadati</taxon>
        <taxon>Pseudomonadota</taxon>
        <taxon>Betaproteobacteria</taxon>
        <taxon>Burkholderiales</taxon>
        <taxon>Burkholderiaceae</taxon>
        <taxon>Paraburkholderia</taxon>
    </lineage>
</organism>
<evidence type="ECO:0000313" key="2">
    <source>
        <dbReference type="Proteomes" id="UP000199365"/>
    </source>
</evidence>
<dbReference type="InterPro" id="IPR014991">
    <property type="entry name" value="DUF1840"/>
</dbReference>
<dbReference type="STRING" id="157910.SAMN05445850_3794"/>